<protein>
    <recommendedName>
        <fullName evidence="5">Cytochrome P450</fullName>
    </recommendedName>
</protein>
<keyword evidence="1" id="KW-0479">Metal-binding</keyword>
<evidence type="ECO:0000313" key="3">
    <source>
        <dbReference type="EMBL" id="CAJ1390701.1"/>
    </source>
</evidence>
<comment type="caution">
    <text evidence="3">The sequence shown here is derived from an EMBL/GenBank/DDBJ whole genome shotgun (WGS) entry which is preliminary data.</text>
</comment>
<dbReference type="SUPFAM" id="SSF48264">
    <property type="entry name" value="Cytochrome P450"/>
    <property type="match status" value="1"/>
</dbReference>
<feature type="compositionally biased region" description="Basic and acidic residues" evidence="2">
    <location>
        <begin position="416"/>
        <end position="429"/>
    </location>
</feature>
<feature type="compositionally biased region" description="Basic and acidic residues" evidence="2">
    <location>
        <begin position="518"/>
        <end position="542"/>
    </location>
</feature>
<evidence type="ECO:0000256" key="1">
    <source>
        <dbReference type="RuleBase" id="RU000461"/>
    </source>
</evidence>
<dbReference type="Pfam" id="PF00067">
    <property type="entry name" value="p450"/>
    <property type="match status" value="1"/>
</dbReference>
<dbReference type="Proteomes" id="UP001178507">
    <property type="component" value="Unassembled WGS sequence"/>
</dbReference>
<dbReference type="GO" id="GO:0004497">
    <property type="term" value="F:monooxygenase activity"/>
    <property type="evidence" value="ECO:0007669"/>
    <property type="project" value="UniProtKB-KW"/>
</dbReference>
<keyword evidence="1" id="KW-0408">Iron</keyword>
<sequence>MLKFGPSRQVWVSPEMLDKVYEKPECAGRPASFKDPFGEFLFLVRDPKDAEPIREKQKAWLEKNLDAAKIGEAAKSALAEHVWPVLEAAEQEFPADQMRVATYSAVTTAMLGESQLSAKELDRLMSATREYSEMRVKKKFGKGADGTPPGAADIREIVEAAIGRTGRTDVVLPLMVAASIGGAEIFPTLLHWIFLHFAREPSRQEAAAAAAKRGDNAELLSEVYRALRSNAYSVALGPPRKVLADAVVDDLLIPEGALLFALHPAVVDMALDRSPVEEDFSKYAFGIGPRSCLGRPLAEAILPAVVGCVLERYKVSPGGQLIRPNAVKMRWEKRDEEGAEQLQLQLQKLQEEYGNFRQQTEKIQRNMEAELEDNQETITHTKESLARVLEEKNRIEKERDALHARMEYQQKDLETAKAEAMRAKEEASKPAEPSSPSSAVKEYEAKLAALHAQCREASAAQRGLQEGLSEAERALAAAEVEKEELRERMRELEGRLEEEVAAAKKAKNELAQKVQLEAQREESPGEETRLRKDWSWSASERH</sequence>
<reference evidence="3" key="1">
    <citation type="submission" date="2023-08" db="EMBL/GenBank/DDBJ databases">
        <authorList>
            <person name="Chen Y."/>
            <person name="Shah S."/>
            <person name="Dougan E. K."/>
            <person name="Thang M."/>
            <person name="Chan C."/>
        </authorList>
    </citation>
    <scope>NUCLEOTIDE SEQUENCE</scope>
</reference>
<feature type="region of interest" description="Disordered" evidence="2">
    <location>
        <begin position="514"/>
        <end position="542"/>
    </location>
</feature>
<dbReference type="AlphaFoldDB" id="A0AA36INQ7"/>
<dbReference type="EMBL" id="CAUJNA010002124">
    <property type="protein sequence ID" value="CAJ1390701.1"/>
    <property type="molecule type" value="Genomic_DNA"/>
</dbReference>
<evidence type="ECO:0000256" key="2">
    <source>
        <dbReference type="SAM" id="MobiDB-lite"/>
    </source>
</evidence>
<dbReference type="InterPro" id="IPR001128">
    <property type="entry name" value="Cyt_P450"/>
</dbReference>
<dbReference type="PROSITE" id="PS00086">
    <property type="entry name" value="CYTOCHROME_P450"/>
    <property type="match status" value="1"/>
</dbReference>
<dbReference type="GO" id="GO:0020037">
    <property type="term" value="F:heme binding"/>
    <property type="evidence" value="ECO:0007669"/>
    <property type="project" value="InterPro"/>
</dbReference>
<gene>
    <name evidence="3" type="ORF">EVOR1521_LOCUS16045</name>
</gene>
<feature type="region of interest" description="Disordered" evidence="2">
    <location>
        <begin position="416"/>
        <end position="440"/>
    </location>
</feature>
<proteinExistence type="inferred from homology"/>
<name>A0AA36INQ7_9DINO</name>
<dbReference type="GO" id="GO:0005506">
    <property type="term" value="F:iron ion binding"/>
    <property type="evidence" value="ECO:0007669"/>
    <property type="project" value="InterPro"/>
</dbReference>
<dbReference type="InterPro" id="IPR036396">
    <property type="entry name" value="Cyt_P450_sf"/>
</dbReference>
<evidence type="ECO:0000313" key="4">
    <source>
        <dbReference type="Proteomes" id="UP001178507"/>
    </source>
</evidence>
<keyword evidence="1" id="KW-0503">Monooxygenase</keyword>
<keyword evidence="1" id="KW-0349">Heme</keyword>
<keyword evidence="4" id="KW-1185">Reference proteome</keyword>
<dbReference type="Gene3D" id="1.10.630.10">
    <property type="entry name" value="Cytochrome P450"/>
    <property type="match status" value="1"/>
</dbReference>
<dbReference type="GO" id="GO:0016705">
    <property type="term" value="F:oxidoreductase activity, acting on paired donors, with incorporation or reduction of molecular oxygen"/>
    <property type="evidence" value="ECO:0007669"/>
    <property type="project" value="InterPro"/>
</dbReference>
<dbReference type="InterPro" id="IPR017972">
    <property type="entry name" value="Cyt_P450_CS"/>
</dbReference>
<keyword evidence="1" id="KW-0560">Oxidoreductase</keyword>
<comment type="similarity">
    <text evidence="1">Belongs to the cytochrome P450 family.</text>
</comment>
<accession>A0AA36INQ7</accession>
<feature type="compositionally biased region" description="Low complexity" evidence="2">
    <location>
        <begin position="430"/>
        <end position="440"/>
    </location>
</feature>
<evidence type="ECO:0008006" key="5">
    <source>
        <dbReference type="Google" id="ProtNLM"/>
    </source>
</evidence>
<organism evidence="3 4">
    <name type="scientific">Effrenium voratum</name>
    <dbReference type="NCBI Taxonomy" id="2562239"/>
    <lineage>
        <taxon>Eukaryota</taxon>
        <taxon>Sar</taxon>
        <taxon>Alveolata</taxon>
        <taxon>Dinophyceae</taxon>
        <taxon>Suessiales</taxon>
        <taxon>Symbiodiniaceae</taxon>
        <taxon>Effrenium</taxon>
    </lineage>
</organism>